<protein>
    <submittedName>
        <fullName evidence="2">Uncharacterized protein</fullName>
    </submittedName>
</protein>
<feature type="compositionally biased region" description="Polar residues" evidence="1">
    <location>
        <begin position="13"/>
        <end position="28"/>
    </location>
</feature>
<evidence type="ECO:0000256" key="1">
    <source>
        <dbReference type="SAM" id="MobiDB-lite"/>
    </source>
</evidence>
<comment type="caution">
    <text evidence="2">The sequence shown here is derived from an EMBL/GenBank/DDBJ whole genome shotgun (WGS) entry which is preliminary data.</text>
</comment>
<evidence type="ECO:0000313" key="3">
    <source>
        <dbReference type="Proteomes" id="UP001234178"/>
    </source>
</evidence>
<reference evidence="2 3" key="1">
    <citation type="journal article" date="2023" name="Nucleic Acids Res.">
        <title>The hologenome of Daphnia magna reveals possible DNA methylation and microbiome-mediated evolution of the host genome.</title>
        <authorList>
            <person name="Chaturvedi A."/>
            <person name="Li X."/>
            <person name="Dhandapani V."/>
            <person name="Marshall H."/>
            <person name="Kissane S."/>
            <person name="Cuenca-Cambronero M."/>
            <person name="Asole G."/>
            <person name="Calvet F."/>
            <person name="Ruiz-Romero M."/>
            <person name="Marangio P."/>
            <person name="Guigo R."/>
            <person name="Rago D."/>
            <person name="Mirbahai L."/>
            <person name="Eastwood N."/>
            <person name="Colbourne J.K."/>
            <person name="Zhou J."/>
            <person name="Mallon E."/>
            <person name="Orsini L."/>
        </authorList>
    </citation>
    <scope>NUCLEOTIDE SEQUENCE [LARGE SCALE GENOMIC DNA]</scope>
    <source>
        <strain evidence="2">LRV0_1</strain>
    </source>
</reference>
<dbReference type="Proteomes" id="UP001234178">
    <property type="component" value="Unassembled WGS sequence"/>
</dbReference>
<proteinExistence type="predicted"/>
<gene>
    <name evidence="2" type="ORF">OUZ56_020668</name>
</gene>
<sequence>MAASIAALPAAHSVNNNGGSVITSNNMSEKAPQELCSGSDSETMSISLQLDDTANNESTGSNSSIVKSASIESQPIITISGSFTDGNSVRLEHTSNKKV</sequence>
<dbReference type="EMBL" id="JAOYFB010000003">
    <property type="protein sequence ID" value="KAK4011550.1"/>
    <property type="molecule type" value="Genomic_DNA"/>
</dbReference>
<accession>A0ABQ9ZF47</accession>
<organism evidence="2 3">
    <name type="scientific">Daphnia magna</name>
    <dbReference type="NCBI Taxonomy" id="35525"/>
    <lineage>
        <taxon>Eukaryota</taxon>
        <taxon>Metazoa</taxon>
        <taxon>Ecdysozoa</taxon>
        <taxon>Arthropoda</taxon>
        <taxon>Crustacea</taxon>
        <taxon>Branchiopoda</taxon>
        <taxon>Diplostraca</taxon>
        <taxon>Cladocera</taxon>
        <taxon>Anomopoda</taxon>
        <taxon>Daphniidae</taxon>
        <taxon>Daphnia</taxon>
    </lineage>
</organism>
<feature type="region of interest" description="Disordered" evidence="1">
    <location>
        <begin position="13"/>
        <end position="41"/>
    </location>
</feature>
<evidence type="ECO:0000313" key="2">
    <source>
        <dbReference type="EMBL" id="KAK4011550.1"/>
    </source>
</evidence>
<keyword evidence="3" id="KW-1185">Reference proteome</keyword>
<name>A0ABQ9ZF47_9CRUS</name>